<organism evidence="2 3">
    <name type="scientific">Polyplosphaeria fusca</name>
    <dbReference type="NCBI Taxonomy" id="682080"/>
    <lineage>
        <taxon>Eukaryota</taxon>
        <taxon>Fungi</taxon>
        <taxon>Dikarya</taxon>
        <taxon>Ascomycota</taxon>
        <taxon>Pezizomycotina</taxon>
        <taxon>Dothideomycetes</taxon>
        <taxon>Pleosporomycetidae</taxon>
        <taxon>Pleosporales</taxon>
        <taxon>Tetraplosphaeriaceae</taxon>
        <taxon>Polyplosphaeria</taxon>
    </lineage>
</organism>
<gene>
    <name evidence="2" type="ORF">EJ04DRAFT_590334</name>
</gene>
<protein>
    <submittedName>
        <fullName evidence="2">Uncharacterized protein</fullName>
    </submittedName>
</protein>
<dbReference type="AlphaFoldDB" id="A0A9P4QQ09"/>
<sequence>MPCRMSLRHLFPLSLLLASLVSSIVLSPDLRVRGHCCSAADDNCDLAAPTAACPTTPPPTTPSPPTTLPPRAAPSCTLQNLDPDHGINQRACICGAFTTLPLLTVPHATNPSQSCAYTALPNSTLPNPISIETQTWTENCEACTLVGGIADAPTCTSVTGCTATTATATATASVGRGGNAMLKRG</sequence>
<reference evidence="2" key="1">
    <citation type="journal article" date="2020" name="Stud. Mycol.">
        <title>101 Dothideomycetes genomes: a test case for predicting lifestyles and emergence of pathogens.</title>
        <authorList>
            <person name="Haridas S."/>
            <person name="Albert R."/>
            <person name="Binder M."/>
            <person name="Bloem J."/>
            <person name="Labutti K."/>
            <person name="Salamov A."/>
            <person name="Andreopoulos B."/>
            <person name="Baker S."/>
            <person name="Barry K."/>
            <person name="Bills G."/>
            <person name="Bluhm B."/>
            <person name="Cannon C."/>
            <person name="Castanera R."/>
            <person name="Culley D."/>
            <person name="Daum C."/>
            <person name="Ezra D."/>
            <person name="Gonzalez J."/>
            <person name="Henrissat B."/>
            <person name="Kuo A."/>
            <person name="Liang C."/>
            <person name="Lipzen A."/>
            <person name="Lutzoni F."/>
            <person name="Magnuson J."/>
            <person name="Mondo S."/>
            <person name="Nolan M."/>
            <person name="Ohm R."/>
            <person name="Pangilinan J."/>
            <person name="Park H.-J."/>
            <person name="Ramirez L."/>
            <person name="Alfaro M."/>
            <person name="Sun H."/>
            <person name="Tritt A."/>
            <person name="Yoshinaga Y."/>
            <person name="Zwiers L.-H."/>
            <person name="Turgeon B."/>
            <person name="Goodwin S."/>
            <person name="Spatafora J."/>
            <person name="Crous P."/>
            <person name="Grigoriev I."/>
        </authorList>
    </citation>
    <scope>NUCLEOTIDE SEQUENCE</scope>
    <source>
        <strain evidence="2">CBS 125425</strain>
    </source>
</reference>
<evidence type="ECO:0000313" key="3">
    <source>
        <dbReference type="Proteomes" id="UP000799444"/>
    </source>
</evidence>
<feature type="signal peptide" evidence="1">
    <location>
        <begin position="1"/>
        <end position="23"/>
    </location>
</feature>
<accession>A0A9P4QQ09</accession>
<keyword evidence="1" id="KW-0732">Signal</keyword>
<proteinExistence type="predicted"/>
<dbReference type="Proteomes" id="UP000799444">
    <property type="component" value="Unassembled WGS sequence"/>
</dbReference>
<name>A0A9P4QQ09_9PLEO</name>
<evidence type="ECO:0000313" key="2">
    <source>
        <dbReference type="EMBL" id="KAF2728871.1"/>
    </source>
</evidence>
<dbReference type="OrthoDB" id="3797888at2759"/>
<feature type="chain" id="PRO_5040208604" evidence="1">
    <location>
        <begin position="24"/>
        <end position="185"/>
    </location>
</feature>
<comment type="caution">
    <text evidence="2">The sequence shown here is derived from an EMBL/GenBank/DDBJ whole genome shotgun (WGS) entry which is preliminary data.</text>
</comment>
<dbReference type="EMBL" id="ML996264">
    <property type="protein sequence ID" value="KAF2728871.1"/>
    <property type="molecule type" value="Genomic_DNA"/>
</dbReference>
<evidence type="ECO:0000256" key="1">
    <source>
        <dbReference type="SAM" id="SignalP"/>
    </source>
</evidence>
<keyword evidence="3" id="KW-1185">Reference proteome</keyword>